<evidence type="ECO:0000313" key="1">
    <source>
        <dbReference type="EMBL" id="PUX17474.1"/>
    </source>
</evidence>
<dbReference type="EMBL" id="MSAG01000042">
    <property type="protein sequence ID" value="PUX17474.1"/>
    <property type="molecule type" value="Genomic_DNA"/>
</dbReference>
<proteinExistence type="predicted"/>
<comment type="caution">
    <text evidence="1">The sequence shown here is derived from an EMBL/GenBank/DDBJ whole genome shotgun (WGS) entry which is preliminary data.</text>
</comment>
<gene>
    <name evidence="1" type="ORF">BS411_20405</name>
</gene>
<reference evidence="1" key="1">
    <citation type="submission" date="2016-12" db="EMBL/GenBank/DDBJ databases">
        <title>Analysis of the Molecular Diversity Among Cronobacter Species Isolated from Filth Flies Using a Pan Genomic DNA Microarray.</title>
        <authorList>
            <person name="Pava-Ripoll M."/>
            <person name="Tall B."/>
            <person name="Farber J."/>
            <person name="Fanning S."/>
            <person name="Lehner A."/>
            <person name="Stephan R."/>
            <person name="Pagotto F."/>
            <person name="Iverson C."/>
            <person name="Ziobro G."/>
            <person name="Miller A."/>
            <person name="Pearson R."/>
            <person name="Yan Q."/>
            <person name="Kim M."/>
            <person name="Jeong S."/>
            <person name="Park J."/>
            <person name="Jun S."/>
            <person name="Choi H."/>
            <person name="Chung T."/>
            <person name="Yoo Y."/>
            <person name="Park E."/>
            <person name="Hwang S."/>
            <person name="Lee B."/>
            <person name="Sathyamoorthy V."/>
            <person name="Carter L."/>
            <person name="Mammel M."/>
            <person name="Jackson S."/>
            <person name="Kothary M."/>
            <person name="Patel I."/>
            <person name="Grim C."/>
            <person name="Gopinath G."/>
            <person name="Gangiredla J."/>
            <person name="Chase H."/>
        </authorList>
    </citation>
    <scope>NUCLEOTIDE SEQUENCE [LARGE SCALE GENOMIC DNA]</scope>
    <source>
        <strain evidence="1">MOD1-Sh41s</strain>
    </source>
</reference>
<accession>A0A2T7AY60</accession>
<dbReference type="AlphaFoldDB" id="A0A2T7AY60"/>
<sequence>MLNLSTVTFDIHSILNQSLCSLSRAQCTEVIAAYLGYESLAALKSEETGDSLDTCFADAEFIILNVESGICRLKTLARENISDVLSDLVTVQIVRSLSVVDDTCKVFKSVDEFYFEYAQEKFCEAIIFSDEWGSATSELNAEFSDYPEMNENYSISGDLWRSREEWSLEAQGSSIGSYAGSDRFYNGHKIDCWGKMKFLKAGRAGLIFSALDANAGTSNEDWRDEDDWVEIG</sequence>
<dbReference type="RefSeq" id="WP_075199575.1">
    <property type="nucleotide sequence ID" value="NZ_CP187985.1"/>
</dbReference>
<dbReference type="OrthoDB" id="6627738at2"/>
<name>A0A2T7AY60_9ENTR</name>
<organism evidence="1">
    <name type="scientific">Cronobacter turicensis</name>
    <dbReference type="NCBI Taxonomy" id="413502"/>
    <lineage>
        <taxon>Bacteria</taxon>
        <taxon>Pseudomonadati</taxon>
        <taxon>Pseudomonadota</taxon>
        <taxon>Gammaproteobacteria</taxon>
        <taxon>Enterobacterales</taxon>
        <taxon>Enterobacteriaceae</taxon>
        <taxon>Cronobacter</taxon>
    </lineage>
</organism>
<protein>
    <submittedName>
        <fullName evidence="1">Uncharacterized protein</fullName>
    </submittedName>
</protein>